<keyword evidence="3" id="KW-0234">DNA repair</keyword>
<evidence type="ECO:0000256" key="2">
    <source>
        <dbReference type="ARBA" id="ARBA00022806"/>
    </source>
</evidence>
<reference evidence="5 6" key="1">
    <citation type="submission" date="2019-11" db="EMBL/GenBank/DDBJ databases">
        <title>Whole genome sequencing identifies a novel species of the genus Arsenicicoccus isolated from human blood.</title>
        <authorList>
            <person name="Jeong J.H."/>
            <person name="Kweon O.J."/>
            <person name="Kim H.R."/>
            <person name="Kim T.-H."/>
            <person name="Ha S.-M."/>
            <person name="Lee M.-K."/>
        </authorList>
    </citation>
    <scope>NUCLEOTIDE SEQUENCE [LARGE SCALE GENOMIC DNA]</scope>
    <source>
        <strain evidence="5 6">MKL-02</strain>
    </source>
</reference>
<dbReference type="Gene3D" id="3.90.320.10">
    <property type="match status" value="1"/>
</dbReference>
<accession>A0A6I3INW2</accession>
<name>A0A6I3INW2_9MICO</name>
<keyword evidence="2" id="KW-0547">Nucleotide-binding</keyword>
<keyword evidence="2" id="KW-0378">Hydrolase</keyword>
<keyword evidence="2" id="KW-0347">Helicase</keyword>
<evidence type="ECO:0000313" key="5">
    <source>
        <dbReference type="EMBL" id="MTB73365.1"/>
    </source>
</evidence>
<feature type="domain" description="PD-(D/E)XK endonuclease-like" evidence="4">
    <location>
        <begin position="8"/>
        <end position="255"/>
    </location>
</feature>
<dbReference type="GO" id="GO:0004386">
    <property type="term" value="F:helicase activity"/>
    <property type="evidence" value="ECO:0007669"/>
    <property type="project" value="UniProtKB-KW"/>
</dbReference>
<evidence type="ECO:0000259" key="4">
    <source>
        <dbReference type="Pfam" id="PF12705"/>
    </source>
</evidence>
<organism evidence="5 6">
    <name type="scientific">Arsenicicoccus cauae</name>
    <dbReference type="NCBI Taxonomy" id="2663847"/>
    <lineage>
        <taxon>Bacteria</taxon>
        <taxon>Bacillati</taxon>
        <taxon>Actinomycetota</taxon>
        <taxon>Actinomycetes</taxon>
        <taxon>Micrococcales</taxon>
        <taxon>Intrasporangiaceae</taxon>
        <taxon>Arsenicicoccus</taxon>
    </lineage>
</organism>
<keyword evidence="2" id="KW-0067">ATP-binding</keyword>
<gene>
    <name evidence="5" type="ORF">GGG17_15635</name>
</gene>
<keyword evidence="6" id="KW-1185">Reference proteome</keyword>
<dbReference type="GO" id="GO:0006281">
    <property type="term" value="P:DNA repair"/>
    <property type="evidence" value="ECO:0007669"/>
    <property type="project" value="UniProtKB-KW"/>
</dbReference>
<sequence length="276" mass="31127">MPQRLYSASPSRLLAYLDCPRRYRLQYLDRPKPQAAPQRAHTSLGIAVHNALRDWWDVPVAEWSVDRAHALVAESWVDVGFRDSAMSRRWLRTAQQEVTDYLRGIAPGNRPTGIERTVSVRTRTVALTGRIDRLDDRPTSDGGRALVVVDYKTSRRPSTVEELRTSLPMAMYAVAVARMFQRPCVDVELHHVPTGTVARHRHTPESLDRKVAEVESIALDLRRADADFQGRGPESDQFPPRVSALCGWCDYRAHCAEGSQVPERSPWAALEPDDPA</sequence>
<dbReference type="AlphaFoldDB" id="A0A6I3INW2"/>
<evidence type="ECO:0000313" key="6">
    <source>
        <dbReference type="Proteomes" id="UP000431092"/>
    </source>
</evidence>
<dbReference type="InterPro" id="IPR038726">
    <property type="entry name" value="PDDEXK_AddAB-type"/>
</dbReference>
<proteinExistence type="predicted"/>
<protein>
    <submittedName>
        <fullName evidence="5">Recombinase RecB</fullName>
    </submittedName>
</protein>
<dbReference type="Pfam" id="PF12705">
    <property type="entry name" value="PDDEXK_1"/>
    <property type="match status" value="1"/>
</dbReference>
<dbReference type="EMBL" id="WLVL01000057">
    <property type="protein sequence ID" value="MTB73365.1"/>
    <property type="molecule type" value="Genomic_DNA"/>
</dbReference>
<comment type="caution">
    <text evidence="5">The sequence shown here is derived from an EMBL/GenBank/DDBJ whole genome shotgun (WGS) entry which is preliminary data.</text>
</comment>
<keyword evidence="1" id="KW-0227">DNA damage</keyword>
<dbReference type="Proteomes" id="UP000431092">
    <property type="component" value="Unassembled WGS sequence"/>
</dbReference>
<dbReference type="InterPro" id="IPR011604">
    <property type="entry name" value="PDDEXK-like_dom_sf"/>
</dbReference>
<evidence type="ECO:0000256" key="1">
    <source>
        <dbReference type="ARBA" id="ARBA00022763"/>
    </source>
</evidence>
<evidence type="ECO:0000256" key="3">
    <source>
        <dbReference type="ARBA" id="ARBA00023204"/>
    </source>
</evidence>